<gene>
    <name evidence="1" type="ORF">UV42_C0068G0005</name>
</gene>
<comment type="caution">
    <text evidence="1">The sequence shown here is derived from an EMBL/GenBank/DDBJ whole genome shotgun (WGS) entry which is preliminary data.</text>
</comment>
<name>A0A0G1E6E4_9BACT</name>
<dbReference type="AlphaFoldDB" id="A0A0G1E6E4"/>
<dbReference type="Gene3D" id="3.20.20.100">
    <property type="entry name" value="NADP-dependent oxidoreductase domain"/>
    <property type="match status" value="1"/>
</dbReference>
<proteinExistence type="predicted"/>
<accession>A0A0G1E6E4</accession>
<sequence>MIELNTGMNMPQIGLGTWKAEAGKVGEAVRYALEEAGYTHID</sequence>
<dbReference type="EMBL" id="LCEK01000068">
    <property type="protein sequence ID" value="KKS70118.1"/>
    <property type="molecule type" value="Genomic_DNA"/>
</dbReference>
<evidence type="ECO:0000313" key="1">
    <source>
        <dbReference type="EMBL" id="KKS70118.1"/>
    </source>
</evidence>
<evidence type="ECO:0000313" key="2">
    <source>
        <dbReference type="Proteomes" id="UP000033867"/>
    </source>
</evidence>
<reference evidence="1 2" key="1">
    <citation type="journal article" date="2015" name="Nature">
        <title>rRNA introns, odd ribosomes, and small enigmatic genomes across a large radiation of phyla.</title>
        <authorList>
            <person name="Brown C.T."/>
            <person name="Hug L.A."/>
            <person name="Thomas B.C."/>
            <person name="Sharon I."/>
            <person name="Castelle C.J."/>
            <person name="Singh A."/>
            <person name="Wilkins M.J."/>
            <person name="Williams K.H."/>
            <person name="Banfield J.F."/>
        </authorList>
    </citation>
    <scope>NUCLEOTIDE SEQUENCE [LARGE SCALE GENOMIC DNA]</scope>
</reference>
<dbReference type="Proteomes" id="UP000033867">
    <property type="component" value="Unassembled WGS sequence"/>
</dbReference>
<dbReference type="InterPro" id="IPR036812">
    <property type="entry name" value="NAD(P)_OxRdtase_dom_sf"/>
</dbReference>
<organism evidence="1 2">
    <name type="scientific">Candidatus Magasanikbacteria bacterium GW2011_GWE2_42_7</name>
    <dbReference type="NCBI Taxonomy" id="1619052"/>
    <lineage>
        <taxon>Bacteria</taxon>
        <taxon>Candidatus Magasanikiibacteriota</taxon>
    </lineage>
</organism>
<dbReference type="SUPFAM" id="SSF51430">
    <property type="entry name" value="NAD(P)-linked oxidoreductase"/>
    <property type="match status" value="1"/>
</dbReference>
<protein>
    <submittedName>
        <fullName evidence="1">Aldo/keto reductase</fullName>
    </submittedName>
</protein>